<comment type="similarity">
    <text evidence="8">Belongs to the anion channel-forming bestrophin (TC 1.A.46) family.</text>
</comment>
<organism evidence="10 11">
    <name type="scientific">Mucilaginibacter gossypiicola</name>
    <dbReference type="NCBI Taxonomy" id="551995"/>
    <lineage>
        <taxon>Bacteria</taxon>
        <taxon>Pseudomonadati</taxon>
        <taxon>Bacteroidota</taxon>
        <taxon>Sphingobacteriia</taxon>
        <taxon>Sphingobacteriales</taxon>
        <taxon>Sphingobacteriaceae</taxon>
        <taxon>Mucilaginibacter</taxon>
    </lineage>
</organism>
<feature type="transmembrane region" description="Helical" evidence="9">
    <location>
        <begin position="44"/>
        <end position="62"/>
    </location>
</feature>
<evidence type="ECO:0000313" key="10">
    <source>
        <dbReference type="EMBL" id="SEM79948.1"/>
    </source>
</evidence>
<reference evidence="11" key="1">
    <citation type="submission" date="2016-10" db="EMBL/GenBank/DDBJ databases">
        <authorList>
            <person name="Varghese N."/>
            <person name="Submissions S."/>
        </authorList>
    </citation>
    <scope>NUCLEOTIDE SEQUENCE [LARGE SCALE GENOMIC DNA]</scope>
    <source>
        <strain evidence="11">Gh-48</strain>
    </source>
</reference>
<dbReference type="AlphaFoldDB" id="A0A1H8BD67"/>
<keyword evidence="11" id="KW-1185">Reference proteome</keyword>
<feature type="transmembrane region" description="Helical" evidence="9">
    <location>
        <begin position="227"/>
        <end position="244"/>
    </location>
</feature>
<dbReference type="Pfam" id="PF25539">
    <property type="entry name" value="Bestrophin_2"/>
    <property type="match status" value="1"/>
</dbReference>
<dbReference type="STRING" id="551995.SAMN05192574_101848"/>
<evidence type="ECO:0000256" key="4">
    <source>
        <dbReference type="ARBA" id="ARBA00022692"/>
    </source>
</evidence>
<evidence type="ECO:0000256" key="8">
    <source>
        <dbReference type="ARBA" id="ARBA00034708"/>
    </source>
</evidence>
<keyword evidence="6" id="KW-0406">Ion transport</keyword>
<dbReference type="GO" id="GO:0005886">
    <property type="term" value="C:plasma membrane"/>
    <property type="evidence" value="ECO:0007669"/>
    <property type="project" value="UniProtKB-SubCell"/>
</dbReference>
<protein>
    <submittedName>
        <fullName evidence="10">Putative membrane protein</fullName>
    </submittedName>
</protein>
<dbReference type="EMBL" id="FOCL01000001">
    <property type="protein sequence ID" value="SEM79948.1"/>
    <property type="molecule type" value="Genomic_DNA"/>
</dbReference>
<comment type="subcellular location">
    <subcellularLocation>
        <location evidence="1">Cell membrane</location>
        <topology evidence="1">Multi-pass membrane protein</topology>
    </subcellularLocation>
</comment>
<evidence type="ECO:0000256" key="3">
    <source>
        <dbReference type="ARBA" id="ARBA00022475"/>
    </source>
</evidence>
<feature type="transmembrane region" description="Helical" evidence="9">
    <location>
        <begin position="264"/>
        <end position="283"/>
    </location>
</feature>
<keyword evidence="2" id="KW-0813">Transport</keyword>
<evidence type="ECO:0000256" key="1">
    <source>
        <dbReference type="ARBA" id="ARBA00004651"/>
    </source>
</evidence>
<evidence type="ECO:0000256" key="9">
    <source>
        <dbReference type="SAM" id="Phobius"/>
    </source>
</evidence>
<dbReference type="OrthoDB" id="445589at2"/>
<accession>A0A1H8BD67</accession>
<evidence type="ECO:0000256" key="6">
    <source>
        <dbReference type="ARBA" id="ARBA00023065"/>
    </source>
</evidence>
<keyword evidence="7 9" id="KW-0472">Membrane</keyword>
<dbReference type="RefSeq" id="WP_091208010.1">
    <property type="nucleotide sequence ID" value="NZ_FOCL01000001.1"/>
</dbReference>
<dbReference type="Proteomes" id="UP000198942">
    <property type="component" value="Unassembled WGS sequence"/>
</dbReference>
<evidence type="ECO:0000256" key="2">
    <source>
        <dbReference type="ARBA" id="ARBA00022448"/>
    </source>
</evidence>
<sequence length="335" mass="39096">MHAGKSYKLPEFLVWTRRKIYKLFALGLIPVILYQVLGFKWLDIPWAIIGLVGTSAAFIVGFTNTQTYRRTDDGQQMWTSIFSQSRAWGLISRDFFNNPEKSKLLIYRHMAWLTVLRYQLREERIWESVNKKHNAEYQQYYTVPEWKTPLEGELINYLSDDDLRRILGTNNKATQLLSLQSETIKQLYGQGEIAVLQFVEMERAIRDFYTQQAKAEQLKNSPYPRQYAIINTFFVWMFCIILPFGMLKDFDQLNNEVHGIMKGYMVWLVAPFSTVISWIYTSLEQVGESTENPFEGSANDVPISQMSRSIEIELREFLGEGELPAELTAQNDIMV</sequence>
<dbReference type="InterPro" id="IPR044669">
    <property type="entry name" value="YneE/VCCN1/2-like"/>
</dbReference>
<evidence type="ECO:0000256" key="7">
    <source>
        <dbReference type="ARBA" id="ARBA00023136"/>
    </source>
</evidence>
<feature type="transmembrane region" description="Helical" evidence="9">
    <location>
        <begin position="20"/>
        <end position="38"/>
    </location>
</feature>
<keyword evidence="3" id="KW-1003">Cell membrane</keyword>
<keyword evidence="4 9" id="KW-0812">Transmembrane</keyword>
<dbReference type="PANTHER" id="PTHR33281:SF19">
    <property type="entry name" value="VOLTAGE-DEPENDENT ANION CHANNEL-FORMING PROTEIN YNEE"/>
    <property type="match status" value="1"/>
</dbReference>
<keyword evidence="5 9" id="KW-1133">Transmembrane helix</keyword>
<dbReference type="PANTHER" id="PTHR33281">
    <property type="entry name" value="UPF0187 PROTEIN YNEE"/>
    <property type="match status" value="1"/>
</dbReference>
<evidence type="ECO:0000256" key="5">
    <source>
        <dbReference type="ARBA" id="ARBA00022989"/>
    </source>
</evidence>
<evidence type="ECO:0000313" key="11">
    <source>
        <dbReference type="Proteomes" id="UP000198942"/>
    </source>
</evidence>
<name>A0A1H8BD67_9SPHI</name>
<dbReference type="GO" id="GO:0005254">
    <property type="term" value="F:chloride channel activity"/>
    <property type="evidence" value="ECO:0007669"/>
    <property type="project" value="InterPro"/>
</dbReference>
<gene>
    <name evidence="10" type="ORF">SAMN05192574_101848</name>
</gene>
<proteinExistence type="inferred from homology"/>